<name>A0ABY7DKP2_MYAAR</name>
<gene>
    <name evidence="1" type="ORF">MAR_030201</name>
</gene>
<sequence>MSVSQKELREIRIIADWNFRNGYRRTQSRDDQSVMEDTFPDLSGKNYHSLQDVLFEQYWARVIVKGTSGNLLSRTMLQEVSDINKQIQTISVTDDTGNNSKFSDLCVRAYDACAVDGSIFWDADFLTAVDHGTVSYPAFISTTVGSVNYASRLGVTFRGLPVRGAKSFDANSYLTKMEYIQLGYALRTDTGQKATVKKWVHYRCSVLTQSDVTPNGLQKLFDRLLVLLEAGDDSPKRGIDVADETPEPIVPGFTHVVGPGLVVQSGCVDVPSGWLEPWLSASEDEATGLRSDRSETIKQ</sequence>
<dbReference type="Proteomes" id="UP001164746">
    <property type="component" value="Chromosome 2"/>
</dbReference>
<keyword evidence="2" id="KW-1185">Reference proteome</keyword>
<reference evidence="1" key="1">
    <citation type="submission" date="2022-11" db="EMBL/GenBank/DDBJ databases">
        <title>Centuries of genome instability and evolution in soft-shell clam transmissible cancer (bioRxiv).</title>
        <authorList>
            <person name="Hart S.F.M."/>
            <person name="Yonemitsu M.A."/>
            <person name="Giersch R.M."/>
            <person name="Beal B.F."/>
            <person name="Arriagada G."/>
            <person name="Davis B.W."/>
            <person name="Ostrander E.A."/>
            <person name="Goff S.P."/>
            <person name="Metzger M.J."/>
        </authorList>
    </citation>
    <scope>NUCLEOTIDE SEQUENCE</scope>
    <source>
        <strain evidence="1">MELC-2E11</strain>
        <tissue evidence="1">Siphon/mantle</tissue>
    </source>
</reference>
<proteinExistence type="predicted"/>
<accession>A0ABY7DKP2</accession>
<evidence type="ECO:0000313" key="2">
    <source>
        <dbReference type="Proteomes" id="UP001164746"/>
    </source>
</evidence>
<dbReference type="EMBL" id="CP111013">
    <property type="protein sequence ID" value="WAQ97511.1"/>
    <property type="molecule type" value="Genomic_DNA"/>
</dbReference>
<protein>
    <submittedName>
        <fullName evidence="1">Uncharacterized protein</fullName>
    </submittedName>
</protein>
<evidence type="ECO:0000313" key="1">
    <source>
        <dbReference type="EMBL" id="WAQ97511.1"/>
    </source>
</evidence>
<organism evidence="1 2">
    <name type="scientific">Mya arenaria</name>
    <name type="common">Soft-shell clam</name>
    <dbReference type="NCBI Taxonomy" id="6604"/>
    <lineage>
        <taxon>Eukaryota</taxon>
        <taxon>Metazoa</taxon>
        <taxon>Spiralia</taxon>
        <taxon>Lophotrochozoa</taxon>
        <taxon>Mollusca</taxon>
        <taxon>Bivalvia</taxon>
        <taxon>Autobranchia</taxon>
        <taxon>Heteroconchia</taxon>
        <taxon>Euheterodonta</taxon>
        <taxon>Imparidentia</taxon>
        <taxon>Neoheterodontei</taxon>
        <taxon>Myida</taxon>
        <taxon>Myoidea</taxon>
        <taxon>Myidae</taxon>
        <taxon>Mya</taxon>
    </lineage>
</organism>